<organism evidence="4 5">
    <name type="scientific">Pseudonocardia bannensis</name>
    <dbReference type="NCBI Taxonomy" id="630973"/>
    <lineage>
        <taxon>Bacteria</taxon>
        <taxon>Bacillati</taxon>
        <taxon>Actinomycetota</taxon>
        <taxon>Actinomycetes</taxon>
        <taxon>Pseudonocardiales</taxon>
        <taxon>Pseudonocardiaceae</taxon>
        <taxon>Pseudonocardia</taxon>
    </lineage>
</organism>
<keyword evidence="2" id="KW-1133">Transmembrane helix</keyword>
<evidence type="ECO:0000313" key="5">
    <source>
        <dbReference type="Proteomes" id="UP000586918"/>
    </source>
</evidence>
<evidence type="ECO:0000259" key="3">
    <source>
        <dbReference type="Pfam" id="PF13628"/>
    </source>
</evidence>
<gene>
    <name evidence="4" type="ORF">HF519_13825</name>
</gene>
<keyword evidence="2" id="KW-0812">Transmembrane</keyword>
<accession>A0A848DIV9</accession>
<dbReference type="InterPro" id="IPR025419">
    <property type="entry name" value="DUF4142"/>
</dbReference>
<dbReference type="Pfam" id="PF13628">
    <property type="entry name" value="DUF4142"/>
    <property type="match status" value="1"/>
</dbReference>
<dbReference type="RefSeq" id="WP_169413338.1">
    <property type="nucleotide sequence ID" value="NZ_JAAXKZ010000044.1"/>
</dbReference>
<feature type="region of interest" description="Disordered" evidence="1">
    <location>
        <begin position="239"/>
        <end position="306"/>
    </location>
</feature>
<evidence type="ECO:0000256" key="2">
    <source>
        <dbReference type="SAM" id="Phobius"/>
    </source>
</evidence>
<dbReference type="AlphaFoldDB" id="A0A848DIV9"/>
<dbReference type="EMBL" id="JAAXKZ010000044">
    <property type="protein sequence ID" value="NMH92628.1"/>
    <property type="molecule type" value="Genomic_DNA"/>
</dbReference>
<feature type="transmembrane region" description="Helical" evidence="2">
    <location>
        <begin position="215"/>
        <end position="236"/>
    </location>
</feature>
<dbReference type="Proteomes" id="UP000586918">
    <property type="component" value="Unassembled WGS sequence"/>
</dbReference>
<feature type="domain" description="DUF4142" evidence="3">
    <location>
        <begin position="52"/>
        <end position="185"/>
    </location>
</feature>
<reference evidence="4 5" key="1">
    <citation type="submission" date="2020-04" db="EMBL/GenBank/DDBJ databases">
        <authorList>
            <person name="Klaysubun C."/>
            <person name="Duangmal K."/>
            <person name="Lipun K."/>
        </authorList>
    </citation>
    <scope>NUCLEOTIDE SEQUENCE [LARGE SCALE GENOMIC DNA]</scope>
    <source>
        <strain evidence="4 5">DSM 45300</strain>
    </source>
</reference>
<comment type="caution">
    <text evidence="4">The sequence shown here is derived from an EMBL/GenBank/DDBJ whole genome shotgun (WGS) entry which is preliminary data.</text>
</comment>
<keyword evidence="2" id="KW-0472">Membrane</keyword>
<sequence>MLRRIPRAVRWSVLAAIIVAVAASVFQSWTFGPGSGFSDRRVQTETGVLGPADRELLVKVRQAGLWEIPTGQQMQQQATSEDVRELGGILAAEHTELDGIVRATAGQLGVVLPSLPSDQQQGWMAEIAAQTGSQYDRVAVNRLRQAHGTVLPVIAQVRTGTRNQAIRDFADIAQVFVARHIEHLESTGLVDYEALPEPQLETTPAPLANRDVSDLVVPGIVFLGLVGTVIGLLRTLRGRQGERRSDRRDGRRTSSEVVLPAPRLAPEQGPRHSIGRNATSQYPLGRSVDPLRSLDQDEAMSGRRRS</sequence>
<evidence type="ECO:0000313" key="4">
    <source>
        <dbReference type="EMBL" id="NMH92628.1"/>
    </source>
</evidence>
<keyword evidence="5" id="KW-1185">Reference proteome</keyword>
<evidence type="ECO:0000256" key="1">
    <source>
        <dbReference type="SAM" id="MobiDB-lite"/>
    </source>
</evidence>
<protein>
    <submittedName>
        <fullName evidence="4">DUF4142 domain-containing protein</fullName>
    </submittedName>
</protein>
<proteinExistence type="predicted"/>
<feature type="compositionally biased region" description="Basic and acidic residues" evidence="1">
    <location>
        <begin position="239"/>
        <end position="254"/>
    </location>
</feature>
<name>A0A848DIV9_9PSEU</name>